<evidence type="ECO:0000256" key="1">
    <source>
        <dbReference type="ARBA" id="ARBA00022649"/>
    </source>
</evidence>
<evidence type="ECO:0000256" key="4">
    <source>
        <dbReference type="ARBA" id="ARBA00022801"/>
    </source>
</evidence>
<dbReference type="InterPro" id="IPR029060">
    <property type="entry name" value="PIN-like_dom_sf"/>
</dbReference>
<keyword evidence="6" id="KW-0800">Toxin</keyword>
<comment type="similarity">
    <text evidence="6">Belongs to the PINc/VapC protein family.</text>
</comment>
<sequence length="151" mass="16299">MLGVEGPGIVIADTSGLIAAFDTSSPDSDGAFLVLEQAGLVILSPLVLAEVDHVARRELGQRVSTEMLEDLATQARTERFEIAVVTADVLDQANAVRRLYPGLRLDLADAVTVALAADYETNEVLTLDRRDFPAVTPLTEHKSFRVLPDDL</sequence>
<keyword evidence="3 6" id="KW-0479">Metal-binding</keyword>
<feature type="domain" description="PIN" evidence="7">
    <location>
        <begin position="11"/>
        <end position="134"/>
    </location>
</feature>
<dbReference type="HAMAP" id="MF_00265">
    <property type="entry name" value="VapC_Nob1"/>
    <property type="match status" value="1"/>
</dbReference>
<dbReference type="Pfam" id="PF01850">
    <property type="entry name" value="PIN"/>
    <property type="match status" value="1"/>
</dbReference>
<evidence type="ECO:0000256" key="2">
    <source>
        <dbReference type="ARBA" id="ARBA00022722"/>
    </source>
</evidence>
<comment type="function">
    <text evidence="6">Toxic component of a toxin-antitoxin (TA) system. An RNase.</text>
</comment>
<dbReference type="EC" id="3.1.-.-" evidence="6"/>
<evidence type="ECO:0000313" key="9">
    <source>
        <dbReference type="Proteomes" id="UP000807309"/>
    </source>
</evidence>
<keyword evidence="9" id="KW-1185">Reference proteome</keyword>
<evidence type="ECO:0000259" key="7">
    <source>
        <dbReference type="Pfam" id="PF01850"/>
    </source>
</evidence>
<protein>
    <recommendedName>
        <fullName evidence="6">Ribonuclease VapC</fullName>
        <shortName evidence="6">RNase VapC</shortName>
        <ecNumber evidence="6">3.1.-.-</ecNumber>
    </recommendedName>
    <alternativeName>
        <fullName evidence="6">Toxin VapC</fullName>
    </alternativeName>
</protein>
<evidence type="ECO:0000256" key="6">
    <source>
        <dbReference type="HAMAP-Rule" id="MF_00265"/>
    </source>
</evidence>
<keyword evidence="5 6" id="KW-0460">Magnesium</keyword>
<dbReference type="SUPFAM" id="SSF88723">
    <property type="entry name" value="PIN domain-like"/>
    <property type="match status" value="1"/>
</dbReference>
<evidence type="ECO:0000256" key="5">
    <source>
        <dbReference type="ARBA" id="ARBA00022842"/>
    </source>
</evidence>
<feature type="binding site" evidence="6">
    <location>
        <position position="109"/>
    </location>
    <ligand>
        <name>Mg(2+)</name>
        <dbReference type="ChEBI" id="CHEBI:18420"/>
    </ligand>
</feature>
<proteinExistence type="inferred from homology"/>
<dbReference type="Proteomes" id="UP000807309">
    <property type="component" value="Unassembled WGS sequence"/>
</dbReference>
<evidence type="ECO:0000256" key="3">
    <source>
        <dbReference type="ARBA" id="ARBA00022723"/>
    </source>
</evidence>
<keyword evidence="1 6" id="KW-1277">Toxin-antitoxin system</keyword>
<gene>
    <name evidence="6" type="primary">vapC</name>
    <name evidence="8" type="ORF">IU470_11100</name>
</gene>
<name>A0ABS0C7X4_9NOCA</name>
<accession>A0ABS0C7X4</accession>
<evidence type="ECO:0000313" key="8">
    <source>
        <dbReference type="EMBL" id="MBF6225647.1"/>
    </source>
</evidence>
<dbReference type="Gene3D" id="3.40.50.1010">
    <property type="entry name" value="5'-nuclease"/>
    <property type="match status" value="1"/>
</dbReference>
<dbReference type="EMBL" id="JADLRE010000007">
    <property type="protein sequence ID" value="MBF6225647.1"/>
    <property type="molecule type" value="Genomic_DNA"/>
</dbReference>
<comment type="caution">
    <text evidence="8">The sequence shown here is derived from an EMBL/GenBank/DDBJ whole genome shotgun (WGS) entry which is preliminary data.</text>
</comment>
<reference evidence="8 9" key="1">
    <citation type="submission" date="2020-10" db="EMBL/GenBank/DDBJ databases">
        <title>Identification of Nocardia species via Next-generation sequencing and recognition of intraspecies genetic diversity.</title>
        <authorList>
            <person name="Li P."/>
            <person name="Li P."/>
            <person name="Lu B."/>
        </authorList>
    </citation>
    <scope>NUCLEOTIDE SEQUENCE [LARGE SCALE GENOMIC DNA]</scope>
    <source>
        <strain evidence="8 9">N-11</strain>
    </source>
</reference>
<dbReference type="InterPro" id="IPR022907">
    <property type="entry name" value="VapC_family"/>
</dbReference>
<dbReference type="RefSeq" id="WP_195032889.1">
    <property type="nucleotide sequence ID" value="NZ_JADLRE010000007.1"/>
</dbReference>
<keyword evidence="4 6" id="KW-0378">Hydrolase</keyword>
<comment type="cofactor">
    <cofactor evidence="6">
        <name>Mg(2+)</name>
        <dbReference type="ChEBI" id="CHEBI:18420"/>
    </cofactor>
</comment>
<keyword evidence="2 6" id="KW-0540">Nuclease</keyword>
<dbReference type="InterPro" id="IPR002716">
    <property type="entry name" value="PIN_dom"/>
</dbReference>
<feature type="binding site" evidence="6">
    <location>
        <position position="13"/>
    </location>
    <ligand>
        <name>Mg(2+)</name>
        <dbReference type="ChEBI" id="CHEBI:18420"/>
    </ligand>
</feature>
<organism evidence="8 9">
    <name type="scientific">Nocardia abscessus</name>
    <dbReference type="NCBI Taxonomy" id="120957"/>
    <lineage>
        <taxon>Bacteria</taxon>
        <taxon>Bacillati</taxon>
        <taxon>Actinomycetota</taxon>
        <taxon>Actinomycetes</taxon>
        <taxon>Mycobacteriales</taxon>
        <taxon>Nocardiaceae</taxon>
        <taxon>Nocardia</taxon>
    </lineage>
</organism>